<comment type="caution">
    <text evidence="10">The sequence shown here is derived from an EMBL/GenBank/DDBJ whole genome shotgun (WGS) entry which is preliminary data.</text>
</comment>
<evidence type="ECO:0000313" key="11">
    <source>
        <dbReference type="Proteomes" id="UP000305654"/>
    </source>
</evidence>
<dbReference type="PANTHER" id="PTHR43053">
    <property type="entry name" value="GLYCOSIDASE FAMILY 31"/>
    <property type="match status" value="1"/>
</dbReference>
<feature type="binding site" evidence="7">
    <location>
        <position position="168"/>
    </location>
    <ligand>
        <name>substrate</name>
    </ligand>
</feature>
<evidence type="ECO:0000256" key="4">
    <source>
        <dbReference type="ARBA" id="ARBA00023295"/>
    </source>
</evidence>
<dbReference type="InterPro" id="IPR031705">
    <property type="entry name" value="Glyco_hydro_36_C"/>
</dbReference>
<dbReference type="FunFam" id="3.20.20.70:FF:000118">
    <property type="entry name" value="Alpha-galactosidase"/>
    <property type="match status" value="1"/>
</dbReference>
<keyword evidence="11" id="KW-1185">Reference proteome</keyword>
<evidence type="ECO:0000259" key="8">
    <source>
        <dbReference type="Pfam" id="PF16874"/>
    </source>
</evidence>
<protein>
    <recommendedName>
        <fullName evidence="2 5">Alpha-galactosidase</fullName>
        <ecNumber evidence="2 5">3.2.1.22</ecNumber>
    </recommendedName>
</protein>
<dbReference type="Gene3D" id="2.60.40.1180">
    <property type="entry name" value="Golgi alpha-mannosidase II"/>
    <property type="match status" value="1"/>
</dbReference>
<dbReference type="RefSeq" id="WP_138327784.1">
    <property type="nucleotide sequence ID" value="NZ_VCDI01000010.1"/>
</dbReference>
<feature type="active site" description="Proton donor" evidence="6">
    <location>
        <position position="512"/>
    </location>
</feature>
<dbReference type="EC" id="3.2.1.22" evidence="2 5"/>
<evidence type="ECO:0000256" key="3">
    <source>
        <dbReference type="ARBA" id="ARBA00022801"/>
    </source>
</evidence>
<dbReference type="PANTHER" id="PTHR43053:SF3">
    <property type="entry name" value="ALPHA-GALACTOSIDASE C-RELATED"/>
    <property type="match status" value="1"/>
</dbReference>
<feature type="active site" description="Nucleophile" evidence="6">
    <location>
        <position position="447"/>
    </location>
</feature>
<feature type="binding site" evidence="7">
    <location>
        <position position="490"/>
    </location>
    <ligand>
        <name>substrate</name>
    </ligand>
</feature>
<dbReference type="AlphaFoldDB" id="A0A5R9IZZ4"/>
<accession>A0A5R9IZZ4</accession>
<dbReference type="InterPro" id="IPR031704">
    <property type="entry name" value="Glyco_hydro_36_N"/>
</dbReference>
<gene>
    <name evidence="10" type="ORF">FE263_19850</name>
</gene>
<dbReference type="CDD" id="cd14791">
    <property type="entry name" value="GH36"/>
    <property type="match status" value="1"/>
</dbReference>
<feature type="domain" description="Glycosyl hydrolase family 36 N-terminal" evidence="9">
    <location>
        <begin position="21"/>
        <end position="252"/>
    </location>
</feature>
<feature type="binding site" evidence="7">
    <location>
        <position position="512"/>
    </location>
    <ligand>
        <name>substrate</name>
    </ligand>
</feature>
<dbReference type="InterPro" id="IPR002252">
    <property type="entry name" value="Glyco_hydro_36"/>
</dbReference>
<dbReference type="Pfam" id="PF16874">
    <property type="entry name" value="Glyco_hydro_36C"/>
    <property type="match status" value="1"/>
</dbReference>
<feature type="binding site" evidence="7">
    <location>
        <begin position="335"/>
        <end position="336"/>
    </location>
    <ligand>
        <name>substrate</name>
    </ligand>
</feature>
<dbReference type="InterPro" id="IPR000111">
    <property type="entry name" value="Glyco_hydro_27/36_CS"/>
</dbReference>
<dbReference type="InterPro" id="IPR013785">
    <property type="entry name" value="Aldolase_TIM"/>
</dbReference>
<organism evidence="10 11">
    <name type="scientific">Lichenicoccus roseus</name>
    <dbReference type="NCBI Taxonomy" id="2683649"/>
    <lineage>
        <taxon>Bacteria</taxon>
        <taxon>Pseudomonadati</taxon>
        <taxon>Pseudomonadota</taxon>
        <taxon>Alphaproteobacteria</taxon>
        <taxon>Acetobacterales</taxon>
        <taxon>Acetobacteraceae</taxon>
        <taxon>Lichenicoccus</taxon>
    </lineage>
</organism>
<comment type="catalytic activity">
    <reaction evidence="1 5">
        <text>Hydrolysis of terminal, non-reducing alpha-D-galactose residues in alpha-D-galactosides, including galactose oligosaccharides, galactomannans and galactolipids.</text>
        <dbReference type="EC" id="3.2.1.22"/>
    </reaction>
</comment>
<evidence type="ECO:0000256" key="2">
    <source>
        <dbReference type="ARBA" id="ARBA00012755"/>
    </source>
</evidence>
<dbReference type="SUPFAM" id="SSF51445">
    <property type="entry name" value="(Trans)glycosidases"/>
    <property type="match status" value="1"/>
</dbReference>
<dbReference type="InterPro" id="IPR013780">
    <property type="entry name" value="Glyco_hydro_b"/>
</dbReference>
<dbReference type="Gene3D" id="2.70.98.60">
    <property type="entry name" value="alpha-galactosidase from lactobacil brevis"/>
    <property type="match status" value="1"/>
</dbReference>
<dbReference type="GO" id="GO:0004557">
    <property type="term" value="F:alpha-galactosidase activity"/>
    <property type="evidence" value="ECO:0007669"/>
    <property type="project" value="UniProtKB-UniRule"/>
</dbReference>
<dbReference type="OrthoDB" id="9758822at2"/>
<feature type="binding site" evidence="7">
    <location>
        <position position="412"/>
    </location>
    <ligand>
        <name>substrate</name>
    </ligand>
</feature>
<dbReference type="InterPro" id="IPR050985">
    <property type="entry name" value="Alpha-glycosidase_related"/>
</dbReference>
<name>A0A5R9IZZ4_9PROT</name>
<dbReference type="Pfam" id="PF16875">
    <property type="entry name" value="Glyco_hydro_36N"/>
    <property type="match status" value="1"/>
</dbReference>
<dbReference type="EMBL" id="VCDI01000010">
    <property type="protein sequence ID" value="TLU70842.1"/>
    <property type="molecule type" value="Genomic_DNA"/>
</dbReference>
<evidence type="ECO:0000256" key="1">
    <source>
        <dbReference type="ARBA" id="ARBA00001255"/>
    </source>
</evidence>
<dbReference type="PIRSF" id="PIRSF005536">
    <property type="entry name" value="Agal"/>
    <property type="match status" value="1"/>
</dbReference>
<evidence type="ECO:0000313" key="10">
    <source>
        <dbReference type="EMBL" id="TLU70842.1"/>
    </source>
</evidence>
<evidence type="ECO:0000256" key="7">
    <source>
        <dbReference type="PIRSR" id="PIRSR005536-2"/>
    </source>
</evidence>
<reference evidence="10 11" key="1">
    <citation type="submission" date="2019-05" db="EMBL/GenBank/DDBJ databases">
        <authorList>
            <person name="Pankratov T."/>
            <person name="Grouzdev D."/>
        </authorList>
    </citation>
    <scope>NUCLEOTIDE SEQUENCE [LARGE SCALE GENOMIC DNA]</scope>
    <source>
        <strain evidence="10 11">KEBCLARHB70R</strain>
    </source>
</reference>
<proteinExistence type="inferred from homology"/>
<dbReference type="Gene3D" id="3.20.20.70">
    <property type="entry name" value="Aldolase class I"/>
    <property type="match status" value="1"/>
</dbReference>
<evidence type="ECO:0000256" key="6">
    <source>
        <dbReference type="PIRSR" id="PIRSR005536-1"/>
    </source>
</evidence>
<keyword evidence="4 5" id="KW-0326">Glycosidase</keyword>
<feature type="domain" description="Glycosyl hydrolase family 36 C-terminal" evidence="8">
    <location>
        <begin position="615"/>
        <end position="696"/>
    </location>
</feature>
<dbReference type="GO" id="GO:0016052">
    <property type="term" value="P:carbohydrate catabolic process"/>
    <property type="evidence" value="ECO:0007669"/>
    <property type="project" value="InterPro"/>
</dbReference>
<dbReference type="Proteomes" id="UP000305654">
    <property type="component" value="Unassembled WGS sequence"/>
</dbReference>
<sequence>MNTHRLDGRDTTLLLLQRDAGLPEIVYWGTRLPSGITLDAVASLRDRATRRNGLDEDHVEAVLMPTIGTGALRSPGLVASRGALDWTAEFDGVLVRQAPGQLRVVAIDKVAALRLEIVLDLPPDGDLLSMHSILHNQGAAPLQVDRLAAGVFLVPAASDELLVFDGRWGREFAEQRIRLTSGNWTSENRRGRSHDRTPGLILGEPGFDEDRALVHGVHFGWSGNHRTTAERLEDGRILVSTGEWLHPGELVLAPGQSAQTPVAYAAVSQNGLRGLSQHFHAGVRSGVLEWPGGAMRPRPVTLNSWEGNYFSHDHDRLVAQATAGARIGIERFVLDDGWMAGRDNDRAGLGDWWPDPLKYPDGLGRLIDAITGLGLEFGLWVEPEMVNPDSDLYRAHPDAVLQVAGRPLRTSRHQLILDLTRPDIAGLIFDQLAALLRAHPIAYLKWDMNRDFVAAGDSDGRPAYRSHLLATYALLERLREAFPAVEIESCASGGGRPDLGILRHTHRVWTSDCTDALERLPIQRGFSRFLPPELMGAHVAASPNHQTGRRHTLGFRAAVALLGHMGVELDPTTLATDEQDELAGWIALHKRLRPLLHAGLHQAGPMLAGRSLRGVVAPDRSHAVFLVAQERTEAHRPPPLTLPGLDAERHYRLQAPPPQRLDIRLSPSQRSLFEAGLVVSGALLAQAGIALPELQPETALVLELIGLD</sequence>
<comment type="similarity">
    <text evidence="5">Belongs to the glycosyl hydrolase.</text>
</comment>
<dbReference type="Pfam" id="PF02065">
    <property type="entry name" value="Melibiase"/>
    <property type="match status" value="1"/>
</dbReference>
<dbReference type="InterPro" id="IPR038417">
    <property type="entry name" value="Alpga-gal_N_sf"/>
</dbReference>
<feature type="binding site" evidence="7">
    <location>
        <begin position="445"/>
        <end position="449"/>
    </location>
    <ligand>
        <name>substrate</name>
    </ligand>
</feature>
<dbReference type="PRINTS" id="PR00743">
    <property type="entry name" value="GLHYDRLASE36"/>
</dbReference>
<evidence type="ECO:0000256" key="5">
    <source>
        <dbReference type="PIRNR" id="PIRNR005536"/>
    </source>
</evidence>
<dbReference type="PROSITE" id="PS00512">
    <property type="entry name" value="ALPHA_GALACTOSIDASE"/>
    <property type="match status" value="1"/>
</dbReference>
<evidence type="ECO:0000259" key="9">
    <source>
        <dbReference type="Pfam" id="PF16875"/>
    </source>
</evidence>
<keyword evidence="3 5" id="KW-0378">Hydrolase</keyword>
<dbReference type="InterPro" id="IPR017853">
    <property type="entry name" value="GH"/>
</dbReference>